<feature type="region of interest" description="Disordered" evidence="1">
    <location>
        <begin position="1"/>
        <end position="58"/>
    </location>
</feature>
<gene>
    <name evidence="2" type="ORF">BG006_011502</name>
</gene>
<evidence type="ECO:0000313" key="2">
    <source>
        <dbReference type="EMBL" id="KAF9324983.1"/>
    </source>
</evidence>
<dbReference type="EMBL" id="JAAAUY010000997">
    <property type="protein sequence ID" value="KAF9324983.1"/>
    <property type="molecule type" value="Genomic_DNA"/>
</dbReference>
<name>A0A9P5VI22_9FUNG</name>
<organism evidence="2 3">
    <name type="scientific">Podila minutissima</name>
    <dbReference type="NCBI Taxonomy" id="64525"/>
    <lineage>
        <taxon>Eukaryota</taxon>
        <taxon>Fungi</taxon>
        <taxon>Fungi incertae sedis</taxon>
        <taxon>Mucoromycota</taxon>
        <taxon>Mortierellomycotina</taxon>
        <taxon>Mortierellomycetes</taxon>
        <taxon>Mortierellales</taxon>
        <taxon>Mortierellaceae</taxon>
        <taxon>Podila</taxon>
    </lineage>
</organism>
<sequence length="245" mass="27077">MGPLAEYPAQDGTFLHHPADHHSQSTFATDEESASSQQEPQEVAITGPSLAEASGHESLLSKETIAIFEFSRKFRQEKAEAARLEEAAIKKRKIKRRKLTRLGFAYDEGDSGLDDDNSVSDTDTKDGGSTGKIGREEDDHADDGADDGADEAPTSEELPATNVTFMALNDRLRSKTWQRLYGTVQEKEASLSKLSARFTTIDMLESLLNQQYENSLIADSETSGNRQRSQTSDQVVYWPGMPLRC</sequence>
<feature type="compositionally biased region" description="Acidic residues" evidence="1">
    <location>
        <begin position="107"/>
        <end position="118"/>
    </location>
</feature>
<accession>A0A9P5VI22</accession>
<comment type="caution">
    <text evidence="2">The sequence shown here is derived from an EMBL/GenBank/DDBJ whole genome shotgun (WGS) entry which is preliminary data.</text>
</comment>
<reference evidence="2" key="1">
    <citation type="journal article" date="2020" name="Fungal Divers.">
        <title>Resolving the Mortierellaceae phylogeny through synthesis of multi-gene phylogenetics and phylogenomics.</title>
        <authorList>
            <person name="Vandepol N."/>
            <person name="Liber J."/>
            <person name="Desiro A."/>
            <person name="Na H."/>
            <person name="Kennedy M."/>
            <person name="Barry K."/>
            <person name="Grigoriev I.V."/>
            <person name="Miller A.N."/>
            <person name="O'Donnell K."/>
            <person name="Stajich J.E."/>
            <person name="Bonito G."/>
        </authorList>
    </citation>
    <scope>NUCLEOTIDE SEQUENCE</scope>
    <source>
        <strain evidence="2">NVP1</strain>
    </source>
</reference>
<evidence type="ECO:0000313" key="3">
    <source>
        <dbReference type="Proteomes" id="UP000696485"/>
    </source>
</evidence>
<keyword evidence="3" id="KW-1185">Reference proteome</keyword>
<feature type="compositionally biased region" description="Acidic residues" evidence="1">
    <location>
        <begin position="139"/>
        <end position="154"/>
    </location>
</feature>
<protein>
    <submittedName>
        <fullName evidence="2">Uncharacterized protein</fullName>
    </submittedName>
</protein>
<proteinExistence type="predicted"/>
<dbReference type="AlphaFoldDB" id="A0A9P5VI22"/>
<feature type="region of interest" description="Disordered" evidence="1">
    <location>
        <begin position="106"/>
        <end position="162"/>
    </location>
</feature>
<dbReference type="Proteomes" id="UP000696485">
    <property type="component" value="Unassembled WGS sequence"/>
</dbReference>
<evidence type="ECO:0000256" key="1">
    <source>
        <dbReference type="SAM" id="MobiDB-lite"/>
    </source>
</evidence>